<protein>
    <submittedName>
        <fullName evidence="3">DUF6438 domain-containing protein</fullName>
    </submittedName>
</protein>
<dbReference type="Proteomes" id="UP001597283">
    <property type="component" value="Unassembled WGS sequence"/>
</dbReference>
<name>A0ABW4NBH4_9SPHN</name>
<comment type="caution">
    <text evidence="3">The sequence shown here is derived from an EMBL/GenBank/DDBJ whole genome shotgun (WGS) entry which is preliminary data.</text>
</comment>
<feature type="domain" description="DUF6438" evidence="2">
    <location>
        <begin position="31"/>
        <end position="138"/>
    </location>
</feature>
<dbReference type="RefSeq" id="WP_380939666.1">
    <property type="nucleotide sequence ID" value="NZ_JBHUFC010000002.1"/>
</dbReference>
<proteinExistence type="predicted"/>
<dbReference type="EMBL" id="JBHUFC010000002">
    <property type="protein sequence ID" value="MFD1786899.1"/>
    <property type="molecule type" value="Genomic_DNA"/>
</dbReference>
<evidence type="ECO:0000313" key="3">
    <source>
        <dbReference type="EMBL" id="MFD1786899.1"/>
    </source>
</evidence>
<organism evidence="3 4">
    <name type="scientific">Sphingomonas floccifaciens</name>
    <dbReference type="NCBI Taxonomy" id="1844115"/>
    <lineage>
        <taxon>Bacteria</taxon>
        <taxon>Pseudomonadati</taxon>
        <taxon>Pseudomonadota</taxon>
        <taxon>Alphaproteobacteria</taxon>
        <taxon>Sphingomonadales</taxon>
        <taxon>Sphingomonadaceae</taxon>
        <taxon>Sphingomonas</taxon>
    </lineage>
</organism>
<reference evidence="4" key="1">
    <citation type="journal article" date="2019" name="Int. J. Syst. Evol. Microbiol.">
        <title>The Global Catalogue of Microorganisms (GCM) 10K type strain sequencing project: providing services to taxonomists for standard genome sequencing and annotation.</title>
        <authorList>
            <consortium name="The Broad Institute Genomics Platform"/>
            <consortium name="The Broad Institute Genome Sequencing Center for Infectious Disease"/>
            <person name="Wu L."/>
            <person name="Ma J."/>
        </authorList>
    </citation>
    <scope>NUCLEOTIDE SEQUENCE [LARGE SCALE GENOMIC DNA]</scope>
    <source>
        <strain evidence="4">Q85</strain>
    </source>
</reference>
<gene>
    <name evidence="3" type="ORF">ACFSC3_04865</name>
</gene>
<evidence type="ECO:0000256" key="1">
    <source>
        <dbReference type="SAM" id="SignalP"/>
    </source>
</evidence>
<dbReference type="Pfam" id="PF20033">
    <property type="entry name" value="DUF6438"/>
    <property type="match status" value="1"/>
</dbReference>
<keyword evidence="4" id="KW-1185">Reference proteome</keyword>
<evidence type="ECO:0000313" key="4">
    <source>
        <dbReference type="Proteomes" id="UP001597283"/>
    </source>
</evidence>
<dbReference type="InterPro" id="IPR045497">
    <property type="entry name" value="DUF6438"/>
</dbReference>
<feature type="chain" id="PRO_5045693954" evidence="1">
    <location>
        <begin position="18"/>
        <end position="170"/>
    </location>
</feature>
<keyword evidence="1" id="KW-0732">Signal</keyword>
<sequence length="170" mass="17980">MLRVLLPLTLLAGCAPAVGRYPATPSPTPIEITYETGPCYGTCPVYSVRIDSLGRAGVFDGKRFVAAPGRHEFAVTFAQFDAVLRAVSGAFAASSADYTVGGRHCGEYVTDRPSITVTIREGNAEPKSVRYDLGCRDPQNATLAASLRSVPSLLPIGHLIGPDSATPSRR</sequence>
<evidence type="ECO:0000259" key="2">
    <source>
        <dbReference type="Pfam" id="PF20033"/>
    </source>
</evidence>
<feature type="signal peptide" evidence="1">
    <location>
        <begin position="1"/>
        <end position="17"/>
    </location>
</feature>
<accession>A0ABW4NBH4</accession>